<gene>
    <name evidence="1" type="ORF">GCM10023208_10650</name>
</gene>
<sequence>MRGFLPIAVLLLSGCMTPGQDSETAADPLPPLAVQKDAPRLAMLEHVLGGYFSSDITNPPTVCASWHDGREEEALPPDEEVALIARFPQLAPMTRCIRTDRGWRDAETEQPALVFTVHNFTCSSETSCSAWAGYRSSEENSMSYLFRGEWNGEEWQFTRDMRIIAE</sequence>
<evidence type="ECO:0000313" key="1">
    <source>
        <dbReference type="EMBL" id="GAA5051112.1"/>
    </source>
</evidence>
<proteinExistence type="predicted"/>
<organism evidence="1 2">
    <name type="scientific">Erythrobacter westpacificensis</name>
    <dbReference type="NCBI Taxonomy" id="1055231"/>
    <lineage>
        <taxon>Bacteria</taxon>
        <taxon>Pseudomonadati</taxon>
        <taxon>Pseudomonadota</taxon>
        <taxon>Alphaproteobacteria</taxon>
        <taxon>Sphingomonadales</taxon>
        <taxon>Erythrobacteraceae</taxon>
        <taxon>Erythrobacter/Porphyrobacter group</taxon>
        <taxon>Erythrobacter</taxon>
    </lineage>
</organism>
<name>A0ABP9K7L8_9SPHN</name>
<evidence type="ECO:0000313" key="2">
    <source>
        <dbReference type="Proteomes" id="UP001500518"/>
    </source>
</evidence>
<dbReference type="EMBL" id="BAABHV010000009">
    <property type="protein sequence ID" value="GAA5051112.1"/>
    <property type="molecule type" value="Genomic_DNA"/>
</dbReference>
<keyword evidence="2" id="KW-1185">Reference proteome</keyword>
<accession>A0ABP9K7L8</accession>
<comment type="caution">
    <text evidence="1">The sequence shown here is derived from an EMBL/GenBank/DDBJ whole genome shotgun (WGS) entry which is preliminary data.</text>
</comment>
<protein>
    <recommendedName>
        <fullName evidence="3">Lipoprotein</fullName>
    </recommendedName>
</protein>
<dbReference type="RefSeq" id="WP_346032083.1">
    <property type="nucleotide sequence ID" value="NZ_BAABHV010000009.1"/>
</dbReference>
<reference evidence="2" key="1">
    <citation type="journal article" date="2019" name="Int. J. Syst. Evol. Microbiol.">
        <title>The Global Catalogue of Microorganisms (GCM) 10K type strain sequencing project: providing services to taxonomists for standard genome sequencing and annotation.</title>
        <authorList>
            <consortium name="The Broad Institute Genomics Platform"/>
            <consortium name="The Broad Institute Genome Sequencing Center for Infectious Disease"/>
            <person name="Wu L."/>
            <person name="Ma J."/>
        </authorList>
    </citation>
    <scope>NUCLEOTIDE SEQUENCE [LARGE SCALE GENOMIC DNA]</scope>
    <source>
        <strain evidence="2">JCM 18014</strain>
    </source>
</reference>
<evidence type="ECO:0008006" key="3">
    <source>
        <dbReference type="Google" id="ProtNLM"/>
    </source>
</evidence>
<dbReference type="Proteomes" id="UP001500518">
    <property type="component" value="Unassembled WGS sequence"/>
</dbReference>
<dbReference type="PROSITE" id="PS51257">
    <property type="entry name" value="PROKAR_LIPOPROTEIN"/>
    <property type="match status" value="1"/>
</dbReference>